<name>Q1Z5C8_9GAMM</name>
<dbReference type="RefSeq" id="WP_006231450.1">
    <property type="nucleotide sequence ID" value="NZ_CH724135.1"/>
</dbReference>
<protein>
    <submittedName>
        <fullName evidence="2">Uncharacterized protein</fullName>
    </submittedName>
</protein>
<dbReference type="HOGENOM" id="CLU_905712_0_0_6"/>
<evidence type="ECO:0000313" key="3">
    <source>
        <dbReference type="Proteomes" id="UP000003789"/>
    </source>
</evidence>
<dbReference type="AlphaFoldDB" id="Q1Z5C8"/>
<dbReference type="EMBL" id="AAPH01000009">
    <property type="protein sequence ID" value="EAS43638.1"/>
    <property type="molecule type" value="Genomic_DNA"/>
</dbReference>
<dbReference type="OrthoDB" id="7069423at2"/>
<comment type="caution">
    <text evidence="2">The sequence shown here is derived from an EMBL/GenBank/DDBJ whole genome shotgun (WGS) entry which is preliminary data.</text>
</comment>
<feature type="compositionally biased region" description="Low complexity" evidence="1">
    <location>
        <begin position="156"/>
        <end position="166"/>
    </location>
</feature>
<accession>Q1Z5C8</accession>
<gene>
    <name evidence="2" type="ORF">P3TCK_17702</name>
</gene>
<reference evidence="2 3" key="1">
    <citation type="submission" date="2006-03" db="EMBL/GenBank/DDBJ databases">
        <authorList>
            <person name="Bartlett D.H."/>
            <person name="Valle G."/>
            <person name="Lauro F.M."/>
            <person name="Vezzi A."/>
            <person name="Simonato F."/>
            <person name="Eloe E."/>
            <person name="Vitulo N."/>
            <person name="Stratton T.K."/>
            <person name="D'angelo M."/>
            <person name="Ferriera S."/>
            <person name="Johnson J."/>
            <person name="Kravitz S."/>
            <person name="Beeson K."/>
            <person name="Sutton G."/>
            <person name="Rogers Y."/>
            <person name="Friedman R."/>
            <person name="Frazier M."/>
            <person name="Venter J.C."/>
        </authorList>
    </citation>
    <scope>NUCLEOTIDE SEQUENCE [LARGE SCALE GENOMIC DNA]</scope>
    <source>
        <strain evidence="2 3">3TCK</strain>
    </source>
</reference>
<evidence type="ECO:0000256" key="1">
    <source>
        <dbReference type="SAM" id="MobiDB-lite"/>
    </source>
</evidence>
<organism evidence="2 3">
    <name type="scientific">Photobacterium profundum 3TCK</name>
    <dbReference type="NCBI Taxonomy" id="314280"/>
    <lineage>
        <taxon>Bacteria</taxon>
        <taxon>Pseudomonadati</taxon>
        <taxon>Pseudomonadota</taxon>
        <taxon>Gammaproteobacteria</taxon>
        <taxon>Vibrionales</taxon>
        <taxon>Vibrionaceae</taxon>
        <taxon>Photobacterium</taxon>
    </lineage>
</organism>
<sequence>MTIKTAGTISIQDIVNEFGGNVPHSLTEYYRGAGRVPDIPQNNKIPTSGDISITDFYGAVNEMVITVTTGGLKDSFGSFWTANIPKRAVINKGVTRRLLEIGTGLRGSLTVDNHGEIQGASGAPSKAGGDAVVANANVTINNYGAIRGGGGGGGSTTSREPSSGEEYTASYASSSYRTGIYTKQFTQNKRYQIEVWWKGSRLFYKTNSTSYSGPFSSSSSWYKSGWTYHKGTSHLVNVKPHTLNNAIWRSKVVVGGRGQGYGTSKATNGGTWGHAGGNSGGRGGYAINKHGHTVSVNNHGTINGSVV</sequence>
<evidence type="ECO:0000313" key="2">
    <source>
        <dbReference type="EMBL" id="EAS43638.1"/>
    </source>
</evidence>
<proteinExistence type="predicted"/>
<dbReference type="Proteomes" id="UP000003789">
    <property type="component" value="Unassembled WGS sequence"/>
</dbReference>
<feature type="region of interest" description="Disordered" evidence="1">
    <location>
        <begin position="147"/>
        <end position="166"/>
    </location>
</feature>